<evidence type="ECO:0000313" key="1">
    <source>
        <dbReference type="EMBL" id="OLO05244.1"/>
    </source>
</evidence>
<dbReference type="OrthoDB" id="6904426at2"/>
<keyword evidence="2" id="KW-1185">Reference proteome</keyword>
<comment type="caution">
    <text evidence="1">The sequence shown here is derived from an EMBL/GenBank/DDBJ whole genome shotgun (WGS) entry which is preliminary data.</text>
</comment>
<protein>
    <submittedName>
        <fullName evidence="1">Uncharacterized protein</fullName>
    </submittedName>
</protein>
<name>A0A1Q8SUX8_9GAMM</name>
<dbReference type="STRING" id="404433.BTW07_04235"/>
<proteinExistence type="predicted"/>
<dbReference type="Proteomes" id="UP000186878">
    <property type="component" value="Unassembled WGS sequence"/>
</dbReference>
<sequence length="99" mass="10711">MTNDKLDTSFLSDESEAVYGDEALARLILKAQEHHQHAVDQLQLVVSQTDKGIRLGDADDAIVFEKGSDKCKGFRAGVQIALQIIGTFPIKITGPGEDA</sequence>
<dbReference type="EMBL" id="MSDO01000004">
    <property type="protein sequence ID" value="OLO05244.1"/>
    <property type="molecule type" value="Genomic_DNA"/>
</dbReference>
<organism evidence="1 2">
    <name type="scientific">Salinicola socius</name>
    <dbReference type="NCBI Taxonomy" id="404433"/>
    <lineage>
        <taxon>Bacteria</taxon>
        <taxon>Pseudomonadati</taxon>
        <taxon>Pseudomonadota</taxon>
        <taxon>Gammaproteobacteria</taxon>
        <taxon>Oceanospirillales</taxon>
        <taxon>Halomonadaceae</taxon>
        <taxon>Salinicola</taxon>
    </lineage>
</organism>
<dbReference type="RefSeq" id="WP_075568928.1">
    <property type="nucleotide sequence ID" value="NZ_MSDO01000004.1"/>
</dbReference>
<dbReference type="AlphaFoldDB" id="A0A1Q8SUX8"/>
<reference evidence="1 2" key="1">
    <citation type="submission" date="2016-12" db="EMBL/GenBank/DDBJ databases">
        <title>Draft genome sequences of strains Salinicola socius SMB35, Salinicola sp. MH3R3-1 and Chromohalobacter sp. SMB17 from the Verkhnekamsk potash mining region of Russia.</title>
        <authorList>
            <person name="Mavrodi D.V."/>
            <person name="Olsson B.E."/>
            <person name="Korsakova E.S."/>
            <person name="Pyankova A."/>
            <person name="Mavrodi O.V."/>
            <person name="Plotnikova E.G."/>
        </authorList>
    </citation>
    <scope>NUCLEOTIDE SEQUENCE [LARGE SCALE GENOMIC DNA]</scope>
    <source>
        <strain evidence="1 2">SMB35</strain>
    </source>
</reference>
<evidence type="ECO:0000313" key="2">
    <source>
        <dbReference type="Proteomes" id="UP000186878"/>
    </source>
</evidence>
<gene>
    <name evidence="1" type="ORF">BTW07_04235</name>
</gene>
<accession>A0A1Q8SUX8</accession>